<organism evidence="3 4">
    <name type="scientific">Herbiconiux aconitum</name>
    <dbReference type="NCBI Taxonomy" id="2970913"/>
    <lineage>
        <taxon>Bacteria</taxon>
        <taxon>Bacillati</taxon>
        <taxon>Actinomycetota</taxon>
        <taxon>Actinomycetes</taxon>
        <taxon>Micrococcales</taxon>
        <taxon>Microbacteriaceae</taxon>
        <taxon>Herbiconiux</taxon>
    </lineage>
</organism>
<evidence type="ECO:0000256" key="1">
    <source>
        <dbReference type="SAM" id="MobiDB-lite"/>
    </source>
</evidence>
<dbReference type="Proteomes" id="UP001165584">
    <property type="component" value="Unassembled WGS sequence"/>
</dbReference>
<feature type="transmembrane region" description="Helical" evidence="2">
    <location>
        <begin position="35"/>
        <end position="60"/>
    </location>
</feature>
<keyword evidence="2" id="KW-0812">Transmembrane</keyword>
<evidence type="ECO:0000256" key="2">
    <source>
        <dbReference type="SAM" id="Phobius"/>
    </source>
</evidence>
<protein>
    <recommendedName>
        <fullName evidence="5">DUF4190 domain-containing protein</fullName>
    </recommendedName>
</protein>
<reference evidence="3" key="1">
    <citation type="submission" date="2022-08" db="EMBL/GenBank/DDBJ databases">
        <authorList>
            <person name="Deng Y."/>
            <person name="Han X.-F."/>
            <person name="Zhang Y.-Q."/>
        </authorList>
    </citation>
    <scope>NUCLEOTIDE SEQUENCE</scope>
    <source>
        <strain evidence="3">CPCC 205763</strain>
    </source>
</reference>
<accession>A0ABT2GQW0</accession>
<feature type="transmembrane region" description="Helical" evidence="2">
    <location>
        <begin position="107"/>
        <end position="128"/>
    </location>
</feature>
<feature type="compositionally biased region" description="Polar residues" evidence="1">
    <location>
        <begin position="1"/>
        <end position="14"/>
    </location>
</feature>
<dbReference type="EMBL" id="JANLCM010000001">
    <property type="protein sequence ID" value="MCS5717962.1"/>
    <property type="molecule type" value="Genomic_DNA"/>
</dbReference>
<dbReference type="RefSeq" id="WP_259506609.1">
    <property type="nucleotide sequence ID" value="NZ_JANLCM010000001.1"/>
</dbReference>
<evidence type="ECO:0000313" key="3">
    <source>
        <dbReference type="EMBL" id="MCS5717962.1"/>
    </source>
</evidence>
<comment type="caution">
    <text evidence="3">The sequence shown here is derived from an EMBL/GenBank/DDBJ whole genome shotgun (WGS) entry which is preliminary data.</text>
</comment>
<keyword evidence="2" id="KW-1133">Transmembrane helix</keyword>
<evidence type="ECO:0000313" key="4">
    <source>
        <dbReference type="Proteomes" id="UP001165584"/>
    </source>
</evidence>
<proteinExistence type="predicted"/>
<name>A0ABT2GQW0_9MICO</name>
<keyword evidence="4" id="KW-1185">Reference proteome</keyword>
<gene>
    <name evidence="3" type="ORF">N1027_07410</name>
</gene>
<feature type="transmembrane region" description="Helical" evidence="2">
    <location>
        <begin position="66"/>
        <end position="95"/>
    </location>
</feature>
<evidence type="ECO:0008006" key="5">
    <source>
        <dbReference type="Google" id="ProtNLM"/>
    </source>
</evidence>
<keyword evidence="2" id="KW-0472">Membrane</keyword>
<sequence>MSQTPSSQRPSDQSPYPPHPMAAPSERNPASRNPLGLAALILGAIGPVLGFLFVFVQAAVISSGGVGAIAAVSITQSVLVGLTAIAAVILGIVAISRPGSSKAFASAGLALGAAGVLSVLGALIYPVIVSLTYG</sequence>
<feature type="region of interest" description="Disordered" evidence="1">
    <location>
        <begin position="1"/>
        <end position="29"/>
    </location>
</feature>